<accession>A0A2K4YAQ3</accession>
<dbReference type="InterPro" id="IPR050237">
    <property type="entry name" value="ATP-dep_AMP-bd_enzyme"/>
</dbReference>
<reference evidence="11" key="1">
    <citation type="submission" date="2018-01" db="EMBL/GenBank/DDBJ databases">
        <authorList>
            <consortium name="Urmite Genomes"/>
        </authorList>
    </citation>
    <scope>NUCLEOTIDE SEQUENCE [LARGE SCALE GENOMIC DNA]</scope>
    <source>
        <strain evidence="11">AFP003</strain>
    </source>
</reference>
<dbReference type="Proteomes" id="UP000236318">
    <property type="component" value="Unassembled WGS sequence"/>
</dbReference>
<evidence type="ECO:0000256" key="8">
    <source>
        <dbReference type="ARBA" id="ARBA00083882"/>
    </source>
</evidence>
<dbReference type="AlphaFoldDB" id="A0A2K4YAQ3"/>
<organism evidence="11 12">
    <name type="scientific">Mycobacterium ahvazicum</name>
    <dbReference type="NCBI Taxonomy" id="1964395"/>
    <lineage>
        <taxon>Bacteria</taxon>
        <taxon>Bacillati</taxon>
        <taxon>Actinomycetota</taxon>
        <taxon>Actinomycetes</taxon>
        <taxon>Mycobacteriales</taxon>
        <taxon>Mycobacteriaceae</taxon>
        <taxon>Mycobacterium</taxon>
        <taxon>Mycobacterium simiae complex</taxon>
    </lineage>
</organism>
<evidence type="ECO:0000256" key="6">
    <source>
        <dbReference type="ARBA" id="ARBA00076959"/>
    </source>
</evidence>
<dbReference type="InterPro" id="IPR000873">
    <property type="entry name" value="AMP-dep_synth/lig_dom"/>
</dbReference>
<dbReference type="SUPFAM" id="SSF56801">
    <property type="entry name" value="Acetyl-CoA synthetase-like"/>
    <property type="match status" value="1"/>
</dbReference>
<dbReference type="GO" id="GO:0004467">
    <property type="term" value="F:long-chain fatty acid-CoA ligase activity"/>
    <property type="evidence" value="ECO:0007669"/>
    <property type="project" value="UniProtKB-EC"/>
</dbReference>
<dbReference type="PROSITE" id="PS00455">
    <property type="entry name" value="AMP_BINDING"/>
    <property type="match status" value="1"/>
</dbReference>
<dbReference type="InterPro" id="IPR020845">
    <property type="entry name" value="AMP-binding_CS"/>
</dbReference>
<comment type="catalytic activity">
    <reaction evidence="4">
        <text>a long-chain fatty acid + ATP + CoA = a long-chain fatty acyl-CoA + AMP + diphosphate</text>
        <dbReference type="Rhea" id="RHEA:15421"/>
        <dbReference type="ChEBI" id="CHEBI:30616"/>
        <dbReference type="ChEBI" id="CHEBI:33019"/>
        <dbReference type="ChEBI" id="CHEBI:57287"/>
        <dbReference type="ChEBI" id="CHEBI:57560"/>
        <dbReference type="ChEBI" id="CHEBI:83139"/>
        <dbReference type="ChEBI" id="CHEBI:456215"/>
        <dbReference type="EC" id="6.2.1.3"/>
    </reaction>
</comment>
<evidence type="ECO:0000256" key="7">
    <source>
        <dbReference type="ARBA" id="ARBA00080667"/>
    </source>
</evidence>
<evidence type="ECO:0000259" key="9">
    <source>
        <dbReference type="Pfam" id="PF00501"/>
    </source>
</evidence>
<dbReference type="InterPro" id="IPR025110">
    <property type="entry name" value="AMP-bd_C"/>
</dbReference>
<comment type="caution">
    <text evidence="11">The sequence shown here is derived from an EMBL/GenBank/DDBJ whole genome shotgun (WGS) entry which is preliminary data.</text>
</comment>
<evidence type="ECO:0000259" key="10">
    <source>
        <dbReference type="Pfam" id="PF13193"/>
    </source>
</evidence>
<dbReference type="FunFam" id="3.30.300.30:FF:000008">
    <property type="entry name" value="2,3-dihydroxybenzoate-AMP ligase"/>
    <property type="match status" value="1"/>
</dbReference>
<dbReference type="CDD" id="cd17631">
    <property type="entry name" value="FACL_FadD13-like"/>
    <property type="match status" value="1"/>
</dbReference>
<evidence type="ECO:0000256" key="2">
    <source>
        <dbReference type="ARBA" id="ARBA00022598"/>
    </source>
</evidence>
<evidence type="ECO:0000256" key="1">
    <source>
        <dbReference type="ARBA" id="ARBA00006432"/>
    </source>
</evidence>
<evidence type="ECO:0000256" key="5">
    <source>
        <dbReference type="ARBA" id="ARBA00069710"/>
    </source>
</evidence>
<gene>
    <name evidence="11" type="ORF">MAAFP003_2546</name>
</gene>
<protein>
    <recommendedName>
        <fullName evidence="5">Long-chain-fatty-acid--CoA ligase FadD13</fullName>
        <ecNumber evidence="3">6.2.1.3</ecNumber>
    </recommendedName>
    <alternativeName>
        <fullName evidence="6">Fatty acyl-CoA ligase</fullName>
    </alternativeName>
    <alternativeName>
        <fullName evidence="8">Fatty acyl-CoA synthetase</fullName>
    </alternativeName>
    <alternativeName>
        <fullName evidence="7">Very-long-chain fatty-acyl-CoA synthetase</fullName>
    </alternativeName>
</protein>
<dbReference type="PANTHER" id="PTHR43767">
    <property type="entry name" value="LONG-CHAIN-FATTY-ACID--COA LIGASE"/>
    <property type="match status" value="1"/>
</dbReference>
<sequence>MQPVHDHALGEHTDHGRVASSAGALPSLVTLELDTVIAQARSQSLGDIPRRSARRQPGKTAIIDGDVVLTFAEFDLLVDKAAAALHDNGLSPGDRIALLAHNCWQYAVLAFATARAGVVLVPINFMLTAEEIAYILSHSRVRGFIVESELTAIAEEAMRHSGAVETKVALMPDGAIPPAGWHDFAQWLTTTSAAPTMPSDDERLVRLMYTSGTESRPKAVMHTSRSLMWQYVSTIVAGSMSPDDVEIHSLPLYHCAQLDNFLATDLYLGATSIIVPRPDPELILRTIERYGVTNYFAPPTVWISLLRCPIFDDVDLSSLRKGYYGASPMPTEILHEIRRRLPNLRLWNFYGQTEMAPLASALGPDEQDAHAGSAGRPVVNVETTILDDNDCPVASGVVGEIAHRSPHLMVGYLDDPDKTAEAFRGGWFHSGDLGFYDDHGLLHVVDRKKDMIKTGGENVASREVEEILYRHNGIQEAAVFGLAHPIWVEAVVAAIVARDGVALTEADVLAHCRQHLAGFKTPKRIFFVDALPKNPSGKLLKRELRDRFDLAQPTAN</sequence>
<dbReference type="RefSeq" id="WP_096287399.1">
    <property type="nucleotide sequence ID" value="NZ_FXEG02000002.1"/>
</dbReference>
<dbReference type="EMBL" id="FXEG02000002">
    <property type="protein sequence ID" value="SOX53870.1"/>
    <property type="molecule type" value="Genomic_DNA"/>
</dbReference>
<dbReference type="Gene3D" id="3.30.300.30">
    <property type="match status" value="1"/>
</dbReference>
<evidence type="ECO:0000256" key="4">
    <source>
        <dbReference type="ARBA" id="ARBA00036813"/>
    </source>
</evidence>
<dbReference type="Pfam" id="PF13193">
    <property type="entry name" value="AMP-binding_C"/>
    <property type="match status" value="1"/>
</dbReference>
<dbReference type="Pfam" id="PF00501">
    <property type="entry name" value="AMP-binding"/>
    <property type="match status" value="1"/>
</dbReference>
<feature type="domain" description="AMP-binding enzyme C-terminal" evidence="10">
    <location>
        <begin position="463"/>
        <end position="538"/>
    </location>
</feature>
<evidence type="ECO:0000313" key="11">
    <source>
        <dbReference type="EMBL" id="SOX53870.1"/>
    </source>
</evidence>
<dbReference type="InterPro" id="IPR045851">
    <property type="entry name" value="AMP-bd_C_sf"/>
</dbReference>
<dbReference type="EC" id="6.2.1.3" evidence="3"/>
<comment type="similarity">
    <text evidence="1">Belongs to the ATP-dependent AMP-binding enzyme family.</text>
</comment>
<dbReference type="NCBIfam" id="NF006182">
    <property type="entry name" value="PRK08316.1"/>
    <property type="match status" value="1"/>
</dbReference>
<name>A0A2K4YAQ3_9MYCO</name>
<dbReference type="PANTHER" id="PTHR43767:SF1">
    <property type="entry name" value="NONRIBOSOMAL PEPTIDE SYNTHASE PES1 (EUROFUNG)-RELATED"/>
    <property type="match status" value="1"/>
</dbReference>
<feature type="domain" description="AMP-dependent synthetase/ligase" evidence="9">
    <location>
        <begin position="50"/>
        <end position="413"/>
    </location>
</feature>
<keyword evidence="12" id="KW-1185">Reference proteome</keyword>
<proteinExistence type="inferred from homology"/>
<dbReference type="OrthoDB" id="9803968at2"/>
<dbReference type="Gene3D" id="3.40.50.12780">
    <property type="entry name" value="N-terminal domain of ligase-like"/>
    <property type="match status" value="1"/>
</dbReference>
<evidence type="ECO:0000313" key="12">
    <source>
        <dbReference type="Proteomes" id="UP000236318"/>
    </source>
</evidence>
<keyword evidence="2" id="KW-0436">Ligase</keyword>
<evidence type="ECO:0000256" key="3">
    <source>
        <dbReference type="ARBA" id="ARBA00026121"/>
    </source>
</evidence>
<dbReference type="InterPro" id="IPR042099">
    <property type="entry name" value="ANL_N_sf"/>
</dbReference>